<accession>A0ABR2MFE1</accession>
<sequence length="90" mass="10380">MFYFSITSACIKDVKEKVFTLKMDEIQYLKSLLQQVEEQNSDMESQIQSLKQNMGLSNAMNAVEKVFRSPDYTLFKKTKHPLLLSVPSVV</sequence>
<proteinExistence type="predicted"/>
<name>A0ABR2MFE1_9ASPA</name>
<protein>
    <submittedName>
        <fullName evidence="2">Uncharacterized protein</fullName>
    </submittedName>
</protein>
<organism evidence="2 3">
    <name type="scientific">Platanthera guangdongensis</name>
    <dbReference type="NCBI Taxonomy" id="2320717"/>
    <lineage>
        <taxon>Eukaryota</taxon>
        <taxon>Viridiplantae</taxon>
        <taxon>Streptophyta</taxon>
        <taxon>Embryophyta</taxon>
        <taxon>Tracheophyta</taxon>
        <taxon>Spermatophyta</taxon>
        <taxon>Magnoliopsida</taxon>
        <taxon>Liliopsida</taxon>
        <taxon>Asparagales</taxon>
        <taxon>Orchidaceae</taxon>
        <taxon>Orchidoideae</taxon>
        <taxon>Orchideae</taxon>
        <taxon>Orchidinae</taxon>
        <taxon>Platanthera</taxon>
    </lineage>
</organism>
<keyword evidence="3" id="KW-1185">Reference proteome</keyword>
<dbReference type="EMBL" id="JBBWWR010000008">
    <property type="protein sequence ID" value="KAK8962860.1"/>
    <property type="molecule type" value="Genomic_DNA"/>
</dbReference>
<dbReference type="Proteomes" id="UP001412067">
    <property type="component" value="Unassembled WGS sequence"/>
</dbReference>
<keyword evidence="1" id="KW-0175">Coiled coil</keyword>
<evidence type="ECO:0000313" key="3">
    <source>
        <dbReference type="Proteomes" id="UP001412067"/>
    </source>
</evidence>
<evidence type="ECO:0000256" key="1">
    <source>
        <dbReference type="SAM" id="Coils"/>
    </source>
</evidence>
<comment type="caution">
    <text evidence="2">The sequence shown here is derived from an EMBL/GenBank/DDBJ whole genome shotgun (WGS) entry which is preliminary data.</text>
</comment>
<gene>
    <name evidence="2" type="ORF">KSP40_PGU008646</name>
</gene>
<evidence type="ECO:0000313" key="2">
    <source>
        <dbReference type="EMBL" id="KAK8962860.1"/>
    </source>
</evidence>
<feature type="coiled-coil region" evidence="1">
    <location>
        <begin position="26"/>
        <end position="53"/>
    </location>
</feature>
<reference evidence="2 3" key="1">
    <citation type="journal article" date="2022" name="Nat. Plants">
        <title>Genomes of leafy and leafless Platanthera orchids illuminate the evolution of mycoheterotrophy.</title>
        <authorList>
            <person name="Li M.H."/>
            <person name="Liu K.W."/>
            <person name="Li Z."/>
            <person name="Lu H.C."/>
            <person name="Ye Q.L."/>
            <person name="Zhang D."/>
            <person name="Wang J.Y."/>
            <person name="Li Y.F."/>
            <person name="Zhong Z.M."/>
            <person name="Liu X."/>
            <person name="Yu X."/>
            <person name="Liu D.K."/>
            <person name="Tu X.D."/>
            <person name="Liu B."/>
            <person name="Hao Y."/>
            <person name="Liao X.Y."/>
            <person name="Jiang Y.T."/>
            <person name="Sun W.H."/>
            <person name="Chen J."/>
            <person name="Chen Y.Q."/>
            <person name="Ai Y."/>
            <person name="Zhai J.W."/>
            <person name="Wu S.S."/>
            <person name="Zhou Z."/>
            <person name="Hsiao Y.Y."/>
            <person name="Wu W.L."/>
            <person name="Chen Y.Y."/>
            <person name="Lin Y.F."/>
            <person name="Hsu J.L."/>
            <person name="Li C.Y."/>
            <person name="Wang Z.W."/>
            <person name="Zhao X."/>
            <person name="Zhong W.Y."/>
            <person name="Ma X.K."/>
            <person name="Ma L."/>
            <person name="Huang J."/>
            <person name="Chen G.Z."/>
            <person name="Huang M.Z."/>
            <person name="Huang L."/>
            <person name="Peng D.H."/>
            <person name="Luo Y.B."/>
            <person name="Zou S.Q."/>
            <person name="Chen S.P."/>
            <person name="Lan S."/>
            <person name="Tsai W.C."/>
            <person name="Van de Peer Y."/>
            <person name="Liu Z.J."/>
        </authorList>
    </citation>
    <scope>NUCLEOTIDE SEQUENCE [LARGE SCALE GENOMIC DNA]</scope>
    <source>
        <strain evidence="2">Lor288</strain>
    </source>
</reference>